<sequence length="333" mass="36181">MDEASQLPNNLPDAIRFLANSADADIYVLSGEISRAMADQVIDAISSSKDKENAYLLLTTYGGSADAAYLIANTFKKFYEKFTLVVFGYCKSAGTLIALGADEIVMALHAELGPLDVQILKENELGSQSSGLDIFKTLDIINEKAFEIFEHTMLSVKARSGGLITTKMASDLAVTMATQLLAPVMAQVDPTKLGEMQRAIDIARHYGTRLGASVPTINKLINEYPSHGFVIDINEAKELFPKVRPANEVETILEKLLGVALTEQFGIDCIRKPHGSGVLLPLHESLKQIAENNKDETMIEKTTSDDNLEQDTVKVKSNAVKRSGKDASSEAQA</sequence>
<feature type="compositionally biased region" description="Basic and acidic residues" evidence="1">
    <location>
        <begin position="323"/>
        <end position="333"/>
    </location>
</feature>
<dbReference type="PANTHER" id="PTHR35984">
    <property type="entry name" value="PERIPLASMIC SERINE PROTEASE"/>
    <property type="match status" value="1"/>
</dbReference>
<dbReference type="InterPro" id="IPR029045">
    <property type="entry name" value="ClpP/crotonase-like_dom_sf"/>
</dbReference>
<dbReference type="Gene3D" id="3.90.226.10">
    <property type="entry name" value="2-enoyl-CoA Hydratase, Chain A, domain 1"/>
    <property type="match status" value="1"/>
</dbReference>
<dbReference type="GO" id="GO:0006508">
    <property type="term" value="P:proteolysis"/>
    <property type="evidence" value="ECO:0007669"/>
    <property type="project" value="UniProtKB-KW"/>
</dbReference>
<keyword evidence="2" id="KW-0378">Hydrolase</keyword>
<dbReference type="GO" id="GO:0008233">
    <property type="term" value="F:peptidase activity"/>
    <property type="evidence" value="ECO:0007669"/>
    <property type="project" value="UniProtKB-KW"/>
</dbReference>
<gene>
    <name evidence="2" type="ORF">ACFPQ6_08635</name>
</gene>
<keyword evidence="2" id="KW-0645">Protease</keyword>
<evidence type="ECO:0000256" key="1">
    <source>
        <dbReference type="SAM" id="MobiDB-lite"/>
    </source>
</evidence>
<dbReference type="RefSeq" id="WP_380048369.1">
    <property type="nucleotide sequence ID" value="NZ_JBHSOH010000007.1"/>
</dbReference>
<name>A0ABW1DJA3_9DEIO</name>
<protein>
    <submittedName>
        <fullName evidence="2">ATP-dependent Clp protease proteolytic subunit</fullName>
    </submittedName>
</protein>
<dbReference type="InterPro" id="IPR002825">
    <property type="entry name" value="Pept_S49_ser-pept_pro"/>
</dbReference>
<organism evidence="2 3">
    <name type="scientific">Deinococcus petrolearius</name>
    <dbReference type="NCBI Taxonomy" id="1751295"/>
    <lineage>
        <taxon>Bacteria</taxon>
        <taxon>Thermotogati</taxon>
        <taxon>Deinococcota</taxon>
        <taxon>Deinococci</taxon>
        <taxon>Deinococcales</taxon>
        <taxon>Deinococcaceae</taxon>
        <taxon>Deinococcus</taxon>
    </lineage>
</organism>
<keyword evidence="3" id="KW-1185">Reference proteome</keyword>
<feature type="region of interest" description="Disordered" evidence="1">
    <location>
        <begin position="291"/>
        <end position="333"/>
    </location>
</feature>
<accession>A0ABW1DJA3</accession>
<comment type="caution">
    <text evidence="2">The sequence shown here is derived from an EMBL/GenBank/DDBJ whole genome shotgun (WGS) entry which is preliminary data.</text>
</comment>
<reference evidence="3" key="1">
    <citation type="journal article" date="2019" name="Int. J. Syst. Evol. Microbiol.">
        <title>The Global Catalogue of Microorganisms (GCM) 10K type strain sequencing project: providing services to taxonomists for standard genome sequencing and annotation.</title>
        <authorList>
            <consortium name="The Broad Institute Genomics Platform"/>
            <consortium name="The Broad Institute Genome Sequencing Center for Infectious Disease"/>
            <person name="Wu L."/>
            <person name="Ma J."/>
        </authorList>
    </citation>
    <scope>NUCLEOTIDE SEQUENCE [LARGE SCALE GENOMIC DNA]</scope>
    <source>
        <strain evidence="3">CGMCC 1.15053</strain>
    </source>
</reference>
<dbReference type="EMBL" id="JBHSOH010000007">
    <property type="protein sequence ID" value="MFC5848374.1"/>
    <property type="molecule type" value="Genomic_DNA"/>
</dbReference>
<dbReference type="Proteomes" id="UP001595979">
    <property type="component" value="Unassembled WGS sequence"/>
</dbReference>
<dbReference type="SUPFAM" id="SSF52096">
    <property type="entry name" value="ClpP/crotonase"/>
    <property type="match status" value="1"/>
</dbReference>
<feature type="compositionally biased region" description="Basic and acidic residues" evidence="1">
    <location>
        <begin position="292"/>
        <end position="304"/>
    </location>
</feature>
<evidence type="ECO:0000313" key="3">
    <source>
        <dbReference type="Proteomes" id="UP001595979"/>
    </source>
</evidence>
<dbReference type="Pfam" id="PF01972">
    <property type="entry name" value="SDH_protease"/>
    <property type="match status" value="1"/>
</dbReference>
<proteinExistence type="predicted"/>
<evidence type="ECO:0000313" key="2">
    <source>
        <dbReference type="EMBL" id="MFC5848374.1"/>
    </source>
</evidence>
<dbReference type="PANTHER" id="PTHR35984:SF1">
    <property type="entry name" value="PERIPLASMIC SERINE PROTEASE"/>
    <property type="match status" value="1"/>
</dbReference>